<evidence type="ECO:0000313" key="3">
    <source>
        <dbReference type="Proteomes" id="UP000299102"/>
    </source>
</evidence>
<gene>
    <name evidence="2" type="ORF">EVAR_55438_1</name>
</gene>
<comment type="caution">
    <text evidence="2">The sequence shown here is derived from an EMBL/GenBank/DDBJ whole genome shotgun (WGS) entry which is preliminary data.</text>
</comment>
<proteinExistence type="predicted"/>
<organism evidence="2 3">
    <name type="scientific">Eumeta variegata</name>
    <name type="common">Bagworm moth</name>
    <name type="synonym">Eumeta japonica</name>
    <dbReference type="NCBI Taxonomy" id="151549"/>
    <lineage>
        <taxon>Eukaryota</taxon>
        <taxon>Metazoa</taxon>
        <taxon>Ecdysozoa</taxon>
        <taxon>Arthropoda</taxon>
        <taxon>Hexapoda</taxon>
        <taxon>Insecta</taxon>
        <taxon>Pterygota</taxon>
        <taxon>Neoptera</taxon>
        <taxon>Endopterygota</taxon>
        <taxon>Lepidoptera</taxon>
        <taxon>Glossata</taxon>
        <taxon>Ditrysia</taxon>
        <taxon>Tineoidea</taxon>
        <taxon>Psychidae</taxon>
        <taxon>Oiketicinae</taxon>
        <taxon>Eumeta</taxon>
    </lineage>
</organism>
<dbReference type="AlphaFoldDB" id="A0A4C1Y6D5"/>
<sequence length="126" mass="14134">MKLCLGGEDQSEAENRGGRYGTTDRESVYRAHVALIREKCKVHGYTLSIKMYATVCAGGCAIYKFQRNWCIRRSCTPTATYEARAVIKKSDHLKMLSIILPSHRKKSVLRGHCERNPRCAGLRGGS</sequence>
<keyword evidence="3" id="KW-1185">Reference proteome</keyword>
<name>A0A4C1Y6D5_EUMVA</name>
<evidence type="ECO:0000256" key="1">
    <source>
        <dbReference type="SAM" id="MobiDB-lite"/>
    </source>
</evidence>
<dbReference type="EMBL" id="BGZK01001064">
    <property type="protein sequence ID" value="GBP70119.1"/>
    <property type="molecule type" value="Genomic_DNA"/>
</dbReference>
<dbReference type="Proteomes" id="UP000299102">
    <property type="component" value="Unassembled WGS sequence"/>
</dbReference>
<reference evidence="2 3" key="1">
    <citation type="journal article" date="2019" name="Commun. Biol.">
        <title>The bagworm genome reveals a unique fibroin gene that provides high tensile strength.</title>
        <authorList>
            <person name="Kono N."/>
            <person name="Nakamura H."/>
            <person name="Ohtoshi R."/>
            <person name="Tomita M."/>
            <person name="Numata K."/>
            <person name="Arakawa K."/>
        </authorList>
    </citation>
    <scope>NUCLEOTIDE SEQUENCE [LARGE SCALE GENOMIC DNA]</scope>
</reference>
<feature type="region of interest" description="Disordered" evidence="1">
    <location>
        <begin position="1"/>
        <end position="21"/>
    </location>
</feature>
<evidence type="ECO:0000313" key="2">
    <source>
        <dbReference type="EMBL" id="GBP70119.1"/>
    </source>
</evidence>
<protein>
    <submittedName>
        <fullName evidence="2">Uncharacterized protein</fullName>
    </submittedName>
</protein>
<accession>A0A4C1Y6D5</accession>